<proteinExistence type="predicted"/>
<dbReference type="Proteomes" id="UP001232445">
    <property type="component" value="Unassembled WGS sequence"/>
</dbReference>
<reference evidence="1 2" key="1">
    <citation type="submission" date="2023-07" db="EMBL/GenBank/DDBJ databases">
        <title>Genomic Encyclopedia of Type Strains, Phase IV (KMG-IV): sequencing the most valuable type-strain genomes for metagenomic binning, comparative biology and taxonomic classification.</title>
        <authorList>
            <person name="Goeker M."/>
        </authorList>
    </citation>
    <scope>NUCLEOTIDE SEQUENCE [LARGE SCALE GENOMIC DNA]</scope>
    <source>
        <strain evidence="1 2">DSM 17740</strain>
    </source>
</reference>
<dbReference type="RefSeq" id="WP_307343912.1">
    <property type="nucleotide sequence ID" value="NZ_JAUSUQ010000037.1"/>
</dbReference>
<sequence>MARDDVYDLMLYLKWNKNPEQRIIVVTEKLEHLSPLDPFLSDLRIRATTDEDLMNEKEIDQMFF</sequence>
<evidence type="ECO:0000313" key="1">
    <source>
        <dbReference type="EMBL" id="MDQ0341156.1"/>
    </source>
</evidence>
<accession>A0ABU0CYE1</accession>
<name>A0ABU0CYE1_9BACI</name>
<evidence type="ECO:0000313" key="2">
    <source>
        <dbReference type="Proteomes" id="UP001232445"/>
    </source>
</evidence>
<comment type="caution">
    <text evidence="1">The sequence shown here is derived from an EMBL/GenBank/DDBJ whole genome shotgun (WGS) entry which is preliminary data.</text>
</comment>
<gene>
    <name evidence="1" type="ORF">J2S00_004000</name>
</gene>
<protein>
    <submittedName>
        <fullName evidence="1">Uncharacterized protein</fullName>
    </submittedName>
</protein>
<organism evidence="1 2">
    <name type="scientific">Caldalkalibacillus uzonensis</name>
    <dbReference type="NCBI Taxonomy" id="353224"/>
    <lineage>
        <taxon>Bacteria</taxon>
        <taxon>Bacillati</taxon>
        <taxon>Bacillota</taxon>
        <taxon>Bacilli</taxon>
        <taxon>Bacillales</taxon>
        <taxon>Bacillaceae</taxon>
        <taxon>Caldalkalibacillus</taxon>
    </lineage>
</organism>
<keyword evidence="2" id="KW-1185">Reference proteome</keyword>
<dbReference type="EMBL" id="JAUSUQ010000037">
    <property type="protein sequence ID" value="MDQ0341156.1"/>
    <property type="molecule type" value="Genomic_DNA"/>
</dbReference>